<evidence type="ECO:0000256" key="2">
    <source>
        <dbReference type="SAM" id="SignalP"/>
    </source>
</evidence>
<organism evidence="3 4">
    <name type="scientific">Dreissena polymorpha</name>
    <name type="common">Zebra mussel</name>
    <name type="synonym">Mytilus polymorpha</name>
    <dbReference type="NCBI Taxonomy" id="45954"/>
    <lineage>
        <taxon>Eukaryota</taxon>
        <taxon>Metazoa</taxon>
        <taxon>Spiralia</taxon>
        <taxon>Lophotrochozoa</taxon>
        <taxon>Mollusca</taxon>
        <taxon>Bivalvia</taxon>
        <taxon>Autobranchia</taxon>
        <taxon>Heteroconchia</taxon>
        <taxon>Euheterodonta</taxon>
        <taxon>Imparidentia</taxon>
        <taxon>Neoheterodontei</taxon>
        <taxon>Myida</taxon>
        <taxon>Dreissenoidea</taxon>
        <taxon>Dreissenidae</taxon>
        <taxon>Dreissena</taxon>
    </lineage>
</organism>
<feature type="compositionally biased region" description="Low complexity" evidence="1">
    <location>
        <begin position="225"/>
        <end position="312"/>
    </location>
</feature>
<evidence type="ECO:0000313" key="3">
    <source>
        <dbReference type="EMBL" id="KAH3809986.1"/>
    </source>
</evidence>
<evidence type="ECO:0000313" key="4">
    <source>
        <dbReference type="Proteomes" id="UP000828390"/>
    </source>
</evidence>
<evidence type="ECO:0000256" key="1">
    <source>
        <dbReference type="SAM" id="MobiDB-lite"/>
    </source>
</evidence>
<sequence length="391" mass="41507">MSFVTLIFTTLVAMATISNVKGHGMLWDPPQRSSAWRFGYDVPKNYNDNEQFCGGAGVQWNQNGGRCGVCGDNYADAVKENEDLNGKYVTGTITGSYVKSANIEVTVRLTANHKGWWEFRLCPLPNSRTKVTQECLDQYLLTTDNGNTRYDLVANQIIDSREFKVGLKLPDNVTCENCVLQWKYNSGNSWSCNSTTCCLGCGPGQENFWNCADIRIVDSGSSGQTTTPTEATTAVSTTETAVTTAHVTTPSPPAISTTPSSMTTTTPAVITTTLQTTTATTASKPTSLPSSTTTSSPSSSSSSSTTTVSSSTTDSKITCNAIGAWFGNSAMDAWCATNCAAGNCPSTYCACTGVKSVCACEPVAPFNVPGMKEWCCKNCALGNCPPTNCSC</sequence>
<gene>
    <name evidence="3" type="ORF">DPMN_138368</name>
</gene>
<evidence type="ECO:0008006" key="5">
    <source>
        <dbReference type="Google" id="ProtNLM"/>
    </source>
</evidence>
<keyword evidence="4" id="KW-1185">Reference proteome</keyword>
<feature type="signal peptide" evidence="2">
    <location>
        <begin position="1"/>
        <end position="22"/>
    </location>
</feature>
<dbReference type="AlphaFoldDB" id="A0A9D4G443"/>
<dbReference type="OrthoDB" id="64893at2759"/>
<comment type="caution">
    <text evidence="3">The sequence shown here is derived from an EMBL/GenBank/DDBJ whole genome shotgun (WGS) entry which is preliminary data.</text>
</comment>
<feature type="chain" id="PRO_5039633599" description="Chitin-binding type-4 domain-containing protein" evidence="2">
    <location>
        <begin position="23"/>
        <end position="391"/>
    </location>
</feature>
<feature type="region of interest" description="Disordered" evidence="1">
    <location>
        <begin position="220"/>
        <end position="312"/>
    </location>
</feature>
<reference evidence="3" key="2">
    <citation type="submission" date="2020-11" db="EMBL/GenBank/DDBJ databases">
        <authorList>
            <person name="McCartney M.A."/>
            <person name="Auch B."/>
            <person name="Kono T."/>
            <person name="Mallez S."/>
            <person name="Becker A."/>
            <person name="Gohl D.M."/>
            <person name="Silverstein K.A.T."/>
            <person name="Koren S."/>
            <person name="Bechman K.B."/>
            <person name="Herman A."/>
            <person name="Abrahante J.E."/>
            <person name="Garbe J."/>
        </authorList>
    </citation>
    <scope>NUCLEOTIDE SEQUENCE</scope>
    <source>
        <strain evidence="3">Duluth1</strain>
        <tissue evidence="3">Whole animal</tissue>
    </source>
</reference>
<reference evidence="3" key="1">
    <citation type="journal article" date="2019" name="bioRxiv">
        <title>The Genome of the Zebra Mussel, Dreissena polymorpha: A Resource for Invasive Species Research.</title>
        <authorList>
            <person name="McCartney M.A."/>
            <person name="Auch B."/>
            <person name="Kono T."/>
            <person name="Mallez S."/>
            <person name="Zhang Y."/>
            <person name="Obille A."/>
            <person name="Becker A."/>
            <person name="Abrahante J.E."/>
            <person name="Garbe J."/>
            <person name="Badalamenti J.P."/>
            <person name="Herman A."/>
            <person name="Mangelson H."/>
            <person name="Liachko I."/>
            <person name="Sullivan S."/>
            <person name="Sone E.D."/>
            <person name="Koren S."/>
            <person name="Silverstein K.A.T."/>
            <person name="Beckman K.B."/>
            <person name="Gohl D.M."/>
        </authorList>
    </citation>
    <scope>NUCLEOTIDE SEQUENCE</scope>
    <source>
        <strain evidence="3">Duluth1</strain>
        <tissue evidence="3">Whole animal</tissue>
    </source>
</reference>
<protein>
    <recommendedName>
        <fullName evidence="5">Chitin-binding type-4 domain-containing protein</fullName>
    </recommendedName>
</protein>
<accession>A0A9D4G443</accession>
<dbReference type="EMBL" id="JAIWYP010000006">
    <property type="protein sequence ID" value="KAH3809986.1"/>
    <property type="molecule type" value="Genomic_DNA"/>
</dbReference>
<dbReference type="Proteomes" id="UP000828390">
    <property type="component" value="Unassembled WGS sequence"/>
</dbReference>
<name>A0A9D4G443_DREPO</name>
<proteinExistence type="predicted"/>
<keyword evidence="2" id="KW-0732">Signal</keyword>